<organism evidence="3 4">
    <name type="scientific">Thiohalorhabdus denitrificans</name>
    <dbReference type="NCBI Taxonomy" id="381306"/>
    <lineage>
        <taxon>Bacteria</taxon>
        <taxon>Pseudomonadati</taxon>
        <taxon>Pseudomonadota</taxon>
        <taxon>Gammaproteobacteria</taxon>
        <taxon>Thiohalorhabdales</taxon>
        <taxon>Thiohalorhabdaceae</taxon>
        <taxon>Thiohalorhabdus</taxon>
    </lineage>
</organism>
<dbReference type="RefSeq" id="WP_054966182.1">
    <property type="nucleotide sequence ID" value="NZ_FMUN01000003.1"/>
</dbReference>
<name>A0A0P9GJA7_9GAMM</name>
<evidence type="ECO:0000259" key="2">
    <source>
        <dbReference type="Pfam" id="PF11127"/>
    </source>
</evidence>
<dbReference type="EMBL" id="FMUN01000003">
    <property type="protein sequence ID" value="SCY18383.1"/>
    <property type="molecule type" value="Genomic_DNA"/>
</dbReference>
<sequence length="66" mass="7076">MKENVGTIDMVLRIVVGAVLLAFAVTEPVANWWGWIGLIPLATGAFRRCPAYALLGTDTCGTKKQA</sequence>
<dbReference type="Proteomes" id="UP000183104">
    <property type="component" value="Unassembled WGS sequence"/>
</dbReference>
<gene>
    <name evidence="3" type="ORF">SAMN05661077_1472</name>
</gene>
<feature type="domain" description="Inner membrane protein YgaP-like transmembrane" evidence="2">
    <location>
        <begin position="1"/>
        <end position="63"/>
    </location>
</feature>
<protein>
    <recommendedName>
        <fullName evidence="2">Inner membrane protein YgaP-like transmembrane domain-containing protein</fullName>
    </recommendedName>
</protein>
<dbReference type="Pfam" id="PF11127">
    <property type="entry name" value="YgaP-like_TM"/>
    <property type="match status" value="1"/>
</dbReference>
<reference evidence="4" key="1">
    <citation type="submission" date="2016-10" db="EMBL/GenBank/DDBJ databases">
        <authorList>
            <person name="Varghese N."/>
        </authorList>
    </citation>
    <scope>NUCLEOTIDE SEQUENCE [LARGE SCALE GENOMIC DNA]</scope>
    <source>
        <strain evidence="4">HL 19</strain>
    </source>
</reference>
<keyword evidence="1" id="KW-0472">Membrane</keyword>
<feature type="transmembrane region" description="Helical" evidence="1">
    <location>
        <begin position="7"/>
        <end position="26"/>
    </location>
</feature>
<dbReference type="InterPro" id="IPR021309">
    <property type="entry name" value="YgaP-like_TM"/>
</dbReference>
<keyword evidence="4" id="KW-1185">Reference proteome</keyword>
<proteinExistence type="predicted"/>
<keyword evidence="1" id="KW-0812">Transmembrane</keyword>
<dbReference type="STRING" id="381306.AN478_08520"/>
<evidence type="ECO:0000256" key="1">
    <source>
        <dbReference type="SAM" id="Phobius"/>
    </source>
</evidence>
<keyword evidence="1" id="KW-1133">Transmembrane helix</keyword>
<dbReference type="OrthoDB" id="9804804at2"/>
<accession>A0A0P9GJA7</accession>
<dbReference type="AlphaFoldDB" id="A0A0P9GJA7"/>
<evidence type="ECO:0000313" key="4">
    <source>
        <dbReference type="Proteomes" id="UP000183104"/>
    </source>
</evidence>
<evidence type="ECO:0000313" key="3">
    <source>
        <dbReference type="EMBL" id="SCY18383.1"/>
    </source>
</evidence>